<evidence type="ECO:0000313" key="3">
    <source>
        <dbReference type="Proteomes" id="UP000007881"/>
    </source>
</evidence>
<dbReference type="AlphaFoldDB" id="I0IHF6"/>
<evidence type="ECO:0000256" key="1">
    <source>
        <dbReference type="SAM" id="MobiDB-lite"/>
    </source>
</evidence>
<dbReference type="KEGG" id="phm:PSMK_25350"/>
<proteinExistence type="predicted"/>
<accession>I0IHF6</accession>
<feature type="region of interest" description="Disordered" evidence="1">
    <location>
        <begin position="1"/>
        <end position="50"/>
    </location>
</feature>
<organism evidence="2 3">
    <name type="scientific">Phycisphaera mikurensis (strain NBRC 102666 / KCTC 22515 / FYK2301M01)</name>
    <dbReference type="NCBI Taxonomy" id="1142394"/>
    <lineage>
        <taxon>Bacteria</taxon>
        <taxon>Pseudomonadati</taxon>
        <taxon>Planctomycetota</taxon>
        <taxon>Phycisphaerae</taxon>
        <taxon>Phycisphaerales</taxon>
        <taxon>Phycisphaeraceae</taxon>
        <taxon>Phycisphaera</taxon>
    </lineage>
</organism>
<dbReference type="Proteomes" id="UP000007881">
    <property type="component" value="Chromosome"/>
</dbReference>
<keyword evidence="3" id="KW-1185">Reference proteome</keyword>
<dbReference type="EMBL" id="AP012338">
    <property type="protein sequence ID" value="BAM04694.1"/>
    <property type="molecule type" value="Genomic_DNA"/>
</dbReference>
<evidence type="ECO:0000313" key="2">
    <source>
        <dbReference type="EMBL" id="BAM04694.1"/>
    </source>
</evidence>
<reference evidence="2 3" key="1">
    <citation type="submission" date="2012-02" db="EMBL/GenBank/DDBJ databases">
        <title>Complete genome sequence of Phycisphaera mikurensis NBRC 102666.</title>
        <authorList>
            <person name="Ankai A."/>
            <person name="Hosoyama A."/>
            <person name="Terui Y."/>
            <person name="Sekine M."/>
            <person name="Fukai R."/>
            <person name="Kato Y."/>
            <person name="Nakamura S."/>
            <person name="Yamada-Narita S."/>
            <person name="Kawakoshi A."/>
            <person name="Fukunaga Y."/>
            <person name="Yamazaki S."/>
            <person name="Fujita N."/>
        </authorList>
    </citation>
    <scope>NUCLEOTIDE SEQUENCE [LARGE SCALE GENOMIC DNA]</scope>
    <source>
        <strain evidence="3">NBRC 102666 / KCTC 22515 / FYK2301M01</strain>
    </source>
</reference>
<name>I0IHF6_PHYMF</name>
<gene>
    <name evidence="2" type="ordered locus">PSMK_25350</name>
</gene>
<dbReference type="HOGENOM" id="CLU_3121019_0_0_0"/>
<sequence>MALGRGIGHELGFRFPPPGTPGRGRTSVGGTRRRSEAALRTPRAGSSGRR</sequence>
<protein>
    <submittedName>
        <fullName evidence="2">Uncharacterized protein</fullName>
    </submittedName>
</protein>